<dbReference type="RefSeq" id="WP_148733319.1">
    <property type="nucleotide sequence ID" value="NZ_VSSB01000001.1"/>
</dbReference>
<accession>A0A5S4V7K9</accession>
<keyword evidence="1" id="KW-1133">Transmembrane helix</keyword>
<dbReference type="EMBL" id="VSSB01000001">
    <property type="protein sequence ID" value="TYL53853.1"/>
    <property type="molecule type" value="Genomic_DNA"/>
</dbReference>
<name>A0A5S4V7K9_9MICO</name>
<feature type="transmembrane region" description="Helical" evidence="1">
    <location>
        <begin position="131"/>
        <end position="153"/>
    </location>
</feature>
<sequence>MSGIDDEPQAAAEPPERNPRSMLKDAALVLRAYRTESAIYGVVLVSSLIAIGWYEEDDLEVLGFTVGAMVVFWLAHVYAGTISREDTGSPRLRAILVAARTSAAHTSGMLLAMVLPTIFLLLAVIDVLDEYVAYYLALWAGTVVLAVIGWFSAKRRGGHWGWWLLSALVTASLGIIMIWLGSLVH</sequence>
<keyword evidence="1" id="KW-0472">Membrane</keyword>
<reference evidence="2 3" key="1">
    <citation type="submission" date="2019-08" db="EMBL/GenBank/DDBJ databases">
        <authorList>
            <person name="Hu J."/>
        </authorList>
    </citation>
    <scope>NUCLEOTIDE SEQUENCE [LARGE SCALE GENOMIC DNA]</scope>
    <source>
        <strain evidence="2 3">NEAU-184</strain>
    </source>
</reference>
<organism evidence="2 3">
    <name type="scientific">Agromyces mariniharenae</name>
    <dbReference type="NCBI Taxonomy" id="2604423"/>
    <lineage>
        <taxon>Bacteria</taxon>
        <taxon>Bacillati</taxon>
        <taxon>Actinomycetota</taxon>
        <taxon>Actinomycetes</taxon>
        <taxon>Micrococcales</taxon>
        <taxon>Microbacteriaceae</taxon>
        <taxon>Agromyces</taxon>
    </lineage>
</organism>
<comment type="caution">
    <text evidence="2">The sequence shown here is derived from an EMBL/GenBank/DDBJ whole genome shotgun (WGS) entry which is preliminary data.</text>
</comment>
<evidence type="ECO:0000313" key="3">
    <source>
        <dbReference type="Proteomes" id="UP000325243"/>
    </source>
</evidence>
<evidence type="ECO:0000313" key="2">
    <source>
        <dbReference type="EMBL" id="TYL53853.1"/>
    </source>
</evidence>
<proteinExistence type="predicted"/>
<feature type="transmembrane region" description="Helical" evidence="1">
    <location>
        <begin position="103"/>
        <end position="125"/>
    </location>
</feature>
<dbReference type="Proteomes" id="UP000325243">
    <property type="component" value="Unassembled WGS sequence"/>
</dbReference>
<feature type="transmembrane region" description="Helical" evidence="1">
    <location>
        <begin position="38"/>
        <end position="55"/>
    </location>
</feature>
<keyword evidence="1" id="KW-0812">Transmembrane</keyword>
<feature type="transmembrane region" description="Helical" evidence="1">
    <location>
        <begin position="61"/>
        <end position="82"/>
    </location>
</feature>
<evidence type="ECO:0000256" key="1">
    <source>
        <dbReference type="SAM" id="Phobius"/>
    </source>
</evidence>
<gene>
    <name evidence="2" type="ORF">FYC51_09500</name>
</gene>
<dbReference type="AlphaFoldDB" id="A0A5S4V7K9"/>
<keyword evidence="3" id="KW-1185">Reference proteome</keyword>
<feature type="transmembrane region" description="Helical" evidence="1">
    <location>
        <begin position="160"/>
        <end position="180"/>
    </location>
</feature>
<protein>
    <submittedName>
        <fullName evidence="2">Uncharacterized protein</fullName>
    </submittedName>
</protein>